<comment type="subcellular location">
    <subcellularLocation>
        <location evidence="1">Membrane</location>
        <topology evidence="1">Multi-pass membrane protein</topology>
    </subcellularLocation>
</comment>
<evidence type="ECO:0000256" key="4">
    <source>
        <dbReference type="ARBA" id="ARBA00023136"/>
    </source>
</evidence>
<evidence type="ECO:0000256" key="2">
    <source>
        <dbReference type="ARBA" id="ARBA00022692"/>
    </source>
</evidence>
<evidence type="ECO:0000256" key="1">
    <source>
        <dbReference type="ARBA" id="ARBA00004141"/>
    </source>
</evidence>
<dbReference type="Proteomes" id="UP000070444">
    <property type="component" value="Unassembled WGS sequence"/>
</dbReference>
<keyword evidence="3 5" id="KW-1133">Transmembrane helix</keyword>
<dbReference type="Pfam" id="PF13886">
    <property type="entry name" value="TM7S3_TM198"/>
    <property type="match status" value="1"/>
</dbReference>
<dbReference type="AlphaFoldDB" id="A0A137PDB0"/>
<evidence type="ECO:0000313" key="7">
    <source>
        <dbReference type="EMBL" id="KXN72952.1"/>
    </source>
</evidence>
<dbReference type="GO" id="GO:0016020">
    <property type="term" value="C:membrane"/>
    <property type="evidence" value="ECO:0007669"/>
    <property type="project" value="UniProtKB-SubCell"/>
</dbReference>
<evidence type="ECO:0000259" key="6">
    <source>
        <dbReference type="Pfam" id="PF13886"/>
    </source>
</evidence>
<keyword evidence="4 5" id="KW-0472">Membrane</keyword>
<evidence type="ECO:0000256" key="5">
    <source>
        <dbReference type="SAM" id="Phobius"/>
    </source>
</evidence>
<name>A0A137PDB0_CONC2</name>
<feature type="transmembrane region" description="Helical" evidence="5">
    <location>
        <begin position="50"/>
        <end position="71"/>
    </location>
</feature>
<protein>
    <recommendedName>
        <fullName evidence="6">TM7S3/TM198-like domain-containing protein</fullName>
    </recommendedName>
</protein>
<feature type="transmembrane region" description="Helical" evidence="5">
    <location>
        <begin position="167"/>
        <end position="188"/>
    </location>
</feature>
<evidence type="ECO:0000256" key="3">
    <source>
        <dbReference type="ARBA" id="ARBA00022989"/>
    </source>
</evidence>
<accession>A0A137PDB0</accession>
<keyword evidence="2 5" id="KW-0812">Transmembrane</keyword>
<keyword evidence="8" id="KW-1185">Reference proteome</keyword>
<dbReference type="EMBL" id="KQ964444">
    <property type="protein sequence ID" value="KXN72952.1"/>
    <property type="molecule type" value="Genomic_DNA"/>
</dbReference>
<dbReference type="OrthoDB" id="102260at2759"/>
<evidence type="ECO:0000313" key="8">
    <source>
        <dbReference type="Proteomes" id="UP000070444"/>
    </source>
</evidence>
<sequence>MLLGLLFLFCGKSVNKLIFSISTLLSTFSLAFTISALVKNSNLFPNIQYIWTWVGAGIVSLILGVLAWAYWEVGLLGFGFFIGWNLGQWLNRINFTQDFLQSFLIVLIPSLICSLLAYIFTKVFIPLGSAFIGANLFITGLDLITNIEFFIVPDDVLHRGGFDAPSVPIWVMMASVPLLTLIGAIYQFKIS</sequence>
<feature type="domain" description="TM7S3/TM198-like" evidence="6">
    <location>
        <begin position="1"/>
        <end position="188"/>
    </location>
</feature>
<proteinExistence type="predicted"/>
<organism evidence="7 8">
    <name type="scientific">Conidiobolus coronatus (strain ATCC 28846 / CBS 209.66 / NRRL 28638)</name>
    <name type="common">Delacroixia coronata</name>
    <dbReference type="NCBI Taxonomy" id="796925"/>
    <lineage>
        <taxon>Eukaryota</taxon>
        <taxon>Fungi</taxon>
        <taxon>Fungi incertae sedis</taxon>
        <taxon>Zoopagomycota</taxon>
        <taxon>Entomophthoromycotina</taxon>
        <taxon>Entomophthoromycetes</taxon>
        <taxon>Entomophthorales</taxon>
        <taxon>Ancylistaceae</taxon>
        <taxon>Conidiobolus</taxon>
    </lineage>
</organism>
<reference evidence="7 8" key="1">
    <citation type="journal article" date="2015" name="Genome Biol. Evol.">
        <title>Phylogenomic analyses indicate that early fungi evolved digesting cell walls of algal ancestors of land plants.</title>
        <authorList>
            <person name="Chang Y."/>
            <person name="Wang S."/>
            <person name="Sekimoto S."/>
            <person name="Aerts A.L."/>
            <person name="Choi C."/>
            <person name="Clum A."/>
            <person name="LaButti K.M."/>
            <person name="Lindquist E.A."/>
            <person name="Yee Ngan C."/>
            <person name="Ohm R.A."/>
            <person name="Salamov A.A."/>
            <person name="Grigoriev I.V."/>
            <person name="Spatafora J.W."/>
            <person name="Berbee M.L."/>
        </authorList>
    </citation>
    <scope>NUCLEOTIDE SEQUENCE [LARGE SCALE GENOMIC DNA]</scope>
    <source>
        <strain evidence="7 8">NRRL 28638</strain>
    </source>
</reference>
<feature type="transmembrane region" description="Helical" evidence="5">
    <location>
        <begin position="17"/>
        <end position="38"/>
    </location>
</feature>
<dbReference type="InterPro" id="IPR025256">
    <property type="entry name" value="TM7S3/TM198-like_dom"/>
</dbReference>
<feature type="transmembrane region" description="Helical" evidence="5">
    <location>
        <begin position="127"/>
        <end position="147"/>
    </location>
</feature>
<gene>
    <name evidence="7" type="ORF">CONCODRAFT_4234</name>
</gene>
<feature type="transmembrane region" description="Helical" evidence="5">
    <location>
        <begin position="99"/>
        <end position="120"/>
    </location>
</feature>